<evidence type="ECO:0000313" key="4">
    <source>
        <dbReference type="Proteomes" id="UP000182126"/>
    </source>
</evidence>
<evidence type="ECO:0000259" key="2">
    <source>
        <dbReference type="SMART" id="SM00507"/>
    </source>
</evidence>
<dbReference type="RefSeq" id="WP_060922476.1">
    <property type="nucleotide sequence ID" value="NZ_LT629770.1"/>
</dbReference>
<feature type="domain" description="HNH nuclease" evidence="2">
    <location>
        <begin position="399"/>
        <end position="451"/>
    </location>
</feature>
<dbReference type="Proteomes" id="UP000182126">
    <property type="component" value="Chromosome I"/>
</dbReference>
<dbReference type="SMART" id="SM00507">
    <property type="entry name" value="HNHc"/>
    <property type="match status" value="1"/>
</dbReference>
<dbReference type="CDD" id="cd00085">
    <property type="entry name" value="HNHc"/>
    <property type="match status" value="1"/>
</dbReference>
<dbReference type="eggNOG" id="COG1403">
    <property type="taxonomic scope" value="Bacteria"/>
</dbReference>
<dbReference type="InterPro" id="IPR003615">
    <property type="entry name" value="HNH_nuc"/>
</dbReference>
<dbReference type="Pfam" id="PF02720">
    <property type="entry name" value="DUF222"/>
    <property type="match status" value="1"/>
</dbReference>
<name>A0A1H1VXF7_9MICO</name>
<dbReference type="Gene3D" id="1.10.30.50">
    <property type="match status" value="1"/>
</dbReference>
<feature type="region of interest" description="Disordered" evidence="1">
    <location>
        <begin position="167"/>
        <end position="192"/>
    </location>
</feature>
<feature type="region of interest" description="Disordered" evidence="1">
    <location>
        <begin position="284"/>
        <end position="303"/>
    </location>
</feature>
<evidence type="ECO:0000313" key="3">
    <source>
        <dbReference type="EMBL" id="SDS89121.1"/>
    </source>
</evidence>
<dbReference type="AlphaFoldDB" id="A0A1H1VXF7"/>
<accession>A0A1H1VXF7</accession>
<gene>
    <name evidence="3" type="ORF">SAMN04489809_2944</name>
</gene>
<proteinExistence type="predicted"/>
<dbReference type="InterPro" id="IPR003870">
    <property type="entry name" value="DUF222"/>
</dbReference>
<feature type="compositionally biased region" description="Basic and acidic residues" evidence="1">
    <location>
        <begin position="528"/>
        <end position="540"/>
    </location>
</feature>
<organism evidence="3 4">
    <name type="scientific">Microbacterium paraoxydans</name>
    <dbReference type="NCBI Taxonomy" id="199592"/>
    <lineage>
        <taxon>Bacteria</taxon>
        <taxon>Bacillati</taxon>
        <taxon>Actinomycetota</taxon>
        <taxon>Actinomycetes</taxon>
        <taxon>Micrococcales</taxon>
        <taxon>Microbacteriaceae</taxon>
        <taxon>Microbacterium</taxon>
    </lineage>
</organism>
<evidence type="ECO:0000256" key="1">
    <source>
        <dbReference type="SAM" id="MobiDB-lite"/>
    </source>
</evidence>
<dbReference type="EMBL" id="LT629770">
    <property type="protein sequence ID" value="SDS89121.1"/>
    <property type="molecule type" value="Genomic_DNA"/>
</dbReference>
<reference evidence="3 4" key="1">
    <citation type="submission" date="2016-10" db="EMBL/GenBank/DDBJ databases">
        <authorList>
            <person name="de Groot N.N."/>
        </authorList>
    </citation>
    <scope>NUCLEOTIDE SEQUENCE [LARGE SCALE GENOMIC DNA]</scope>
    <source>
        <strain evidence="3 4">DSM 15019</strain>
    </source>
</reference>
<feature type="compositionally biased region" description="Acidic residues" evidence="1">
    <location>
        <begin position="171"/>
        <end position="183"/>
    </location>
</feature>
<protein>
    <recommendedName>
        <fullName evidence="2">HNH nuclease domain-containing protein</fullName>
    </recommendedName>
</protein>
<dbReference type="GeneID" id="36301494"/>
<feature type="region of interest" description="Disordered" evidence="1">
    <location>
        <begin position="488"/>
        <end position="560"/>
    </location>
</feature>
<sequence>MESTPAAVLDDTVVALDAVLQSGTVGALDAGAMMDLLRVAGEIQRRVEAVIVDAVASVDPRPAGSGEPAFCGRFGCRSMNELLQRVLRTDGASAARLVKAARLVRREVDLSSGEWLPARWPALREALLDAAIGVTGLLAATGPIEQAGPRVRLADRWEADAYLAEVARGEESDDENSEDDENEPGPAPTPEELRVRAQLIVQYLDPDGAEPAEDIALRARGLVLGRAKDGVIPVRGALLPEVAGQLQRIWDAYLNPKVDGPPLPGVHFVPSAELADAEWRHTAVSPDDDVLPSGDPGGMADGRTRAQKQHDALAAALGIAARHDDMPRLGGGAPTLVVTVGAEDYATGRRWARVEGVETPVSTRVAAHTACGGTVQRVVLGAGGRIVGLGSSDRIFTPAQRRAIGVRDGECLIPGCHVPAAWCEIHHVTEHAHGGPTHTDNGVALCWHHHRTLDTSGWQIRMRGGVPQVRGPAWWDPRRRWRMPRPVLRGFTDRTGPIRSQGPDSLTRDRRGSASFARGHLRRAPRQVRREGPTENEKKTGVRAVTRSKERHRCPIPPFP</sequence>